<dbReference type="PANTHER" id="PTHR13780">
    <property type="entry name" value="AMP-ACTIVATED PROTEIN KINASE, GAMMA REGULATORY SUBUNIT"/>
    <property type="match status" value="1"/>
</dbReference>
<name>A0A6A1VWU4_9ROSI</name>
<protein>
    <submittedName>
        <fullName evidence="6">CBS domain-containing protein CBSX5</fullName>
    </submittedName>
</protein>
<dbReference type="PANTHER" id="PTHR13780:SF128">
    <property type="entry name" value="CBS DOMAIN-CONTAINING PROTEIN"/>
    <property type="match status" value="1"/>
</dbReference>
<gene>
    <name evidence="6" type="ORF">CJ030_MR4G021086</name>
</gene>
<keyword evidence="2 3" id="KW-0129">CBS domain</keyword>
<dbReference type="OrthoDB" id="681454at2759"/>
<comment type="caution">
    <text evidence="6">The sequence shown here is derived from an EMBL/GenBank/DDBJ whole genome shotgun (WGS) entry which is preliminary data.</text>
</comment>
<proteinExistence type="predicted"/>
<evidence type="ECO:0000256" key="1">
    <source>
        <dbReference type="ARBA" id="ARBA00022737"/>
    </source>
</evidence>
<evidence type="ECO:0000256" key="3">
    <source>
        <dbReference type="PROSITE-ProRule" id="PRU00703"/>
    </source>
</evidence>
<dbReference type="SUPFAM" id="SSF54631">
    <property type="entry name" value="CBS-domain pair"/>
    <property type="match status" value="1"/>
</dbReference>
<evidence type="ECO:0000313" key="6">
    <source>
        <dbReference type="EMBL" id="KAB1217235.1"/>
    </source>
</evidence>
<evidence type="ECO:0000259" key="5">
    <source>
        <dbReference type="PROSITE" id="PS51371"/>
    </source>
</evidence>
<dbReference type="GO" id="GO:0005737">
    <property type="term" value="C:cytoplasm"/>
    <property type="evidence" value="ECO:0007669"/>
    <property type="project" value="TreeGrafter"/>
</dbReference>
<evidence type="ECO:0000256" key="2">
    <source>
        <dbReference type="ARBA" id="ARBA00023122"/>
    </source>
</evidence>
<dbReference type="Proteomes" id="UP000516437">
    <property type="component" value="Chromosome 4"/>
</dbReference>
<keyword evidence="1" id="KW-0677">Repeat</keyword>
<accession>A0A6A1VWU4</accession>
<dbReference type="InterPro" id="IPR000644">
    <property type="entry name" value="CBS_dom"/>
</dbReference>
<keyword evidence="7" id="KW-1185">Reference proteome</keyword>
<feature type="region of interest" description="Disordered" evidence="4">
    <location>
        <begin position="302"/>
        <end position="335"/>
    </location>
</feature>
<evidence type="ECO:0000313" key="7">
    <source>
        <dbReference type="Proteomes" id="UP000516437"/>
    </source>
</evidence>
<dbReference type="Pfam" id="PF00571">
    <property type="entry name" value="CBS"/>
    <property type="match status" value="1"/>
</dbReference>
<sequence length="403" mass="43469">MAVSLLANVVLSDLCLGKPALKSLPISATVSDALEALKNSDDNFISVWDCVDRSSKIGFGDGNDGVGDESCRCVGKVCMVDVICHLCKNENSLSPDALKAPVSAILPKIPGLVRHLEPSSSLLEAIDLILQGTQNLVVPIQTKLSCYSKRKQLQKCSTIGPSTTHNGREFCWLTQEDVIRFLLCSIGLFSPIPALSIDTLGIITTDIIAVDYFSSASSALGAISRSLAKQTSVAVVEGEGSLIGEISPLTLARCHETVAAAIMTLSTEDLMAYIDLGGPPEDLVRVVKSRLNEKNLEGMLEEFNTTSGTSSSSSSDEEYSSLSPPRPARYSRTTSYSGRMVRRTETIVCQPKSSLVAVMIKAIAHRVNYVWVIEDDCSLVGLVTFCDILKVFREQLDTRKQKG</sequence>
<reference evidence="6 7" key="1">
    <citation type="journal article" date="2019" name="Plant Biotechnol. J.">
        <title>The red bayberry genome and genetic basis of sex determination.</title>
        <authorList>
            <person name="Jia H.M."/>
            <person name="Jia H.J."/>
            <person name="Cai Q.L."/>
            <person name="Wang Y."/>
            <person name="Zhao H.B."/>
            <person name="Yang W.F."/>
            <person name="Wang G.Y."/>
            <person name="Li Y.H."/>
            <person name="Zhan D.L."/>
            <person name="Shen Y.T."/>
            <person name="Niu Q.F."/>
            <person name="Chang L."/>
            <person name="Qiu J."/>
            <person name="Zhao L."/>
            <person name="Xie H.B."/>
            <person name="Fu W.Y."/>
            <person name="Jin J."/>
            <person name="Li X.W."/>
            <person name="Jiao Y."/>
            <person name="Zhou C.C."/>
            <person name="Tu T."/>
            <person name="Chai C.Y."/>
            <person name="Gao J.L."/>
            <person name="Fan L.J."/>
            <person name="van de Weg E."/>
            <person name="Wang J.Y."/>
            <person name="Gao Z.S."/>
        </authorList>
    </citation>
    <scope>NUCLEOTIDE SEQUENCE [LARGE SCALE GENOMIC DNA]</scope>
    <source>
        <tissue evidence="6">Leaves</tissue>
    </source>
</reference>
<dbReference type="GO" id="GO:0005634">
    <property type="term" value="C:nucleus"/>
    <property type="evidence" value="ECO:0007669"/>
    <property type="project" value="TreeGrafter"/>
</dbReference>
<dbReference type="InterPro" id="IPR046342">
    <property type="entry name" value="CBS_dom_sf"/>
</dbReference>
<feature type="compositionally biased region" description="Low complexity" evidence="4">
    <location>
        <begin position="302"/>
        <end position="314"/>
    </location>
</feature>
<dbReference type="PROSITE" id="PS51371">
    <property type="entry name" value="CBS"/>
    <property type="match status" value="1"/>
</dbReference>
<evidence type="ECO:0000256" key="4">
    <source>
        <dbReference type="SAM" id="MobiDB-lite"/>
    </source>
</evidence>
<feature type="domain" description="CBS" evidence="5">
    <location>
        <begin position="340"/>
        <end position="398"/>
    </location>
</feature>
<dbReference type="InterPro" id="IPR050511">
    <property type="entry name" value="AMPK_gamma/SDS23_families"/>
</dbReference>
<dbReference type="Gene3D" id="3.10.580.10">
    <property type="entry name" value="CBS-domain"/>
    <property type="match status" value="1"/>
</dbReference>
<dbReference type="EMBL" id="RXIC02000022">
    <property type="protein sequence ID" value="KAB1217235.1"/>
    <property type="molecule type" value="Genomic_DNA"/>
</dbReference>
<dbReference type="AlphaFoldDB" id="A0A6A1VWU4"/>
<organism evidence="6 7">
    <name type="scientific">Morella rubra</name>
    <name type="common">Chinese bayberry</name>
    <dbReference type="NCBI Taxonomy" id="262757"/>
    <lineage>
        <taxon>Eukaryota</taxon>
        <taxon>Viridiplantae</taxon>
        <taxon>Streptophyta</taxon>
        <taxon>Embryophyta</taxon>
        <taxon>Tracheophyta</taxon>
        <taxon>Spermatophyta</taxon>
        <taxon>Magnoliopsida</taxon>
        <taxon>eudicotyledons</taxon>
        <taxon>Gunneridae</taxon>
        <taxon>Pentapetalae</taxon>
        <taxon>rosids</taxon>
        <taxon>fabids</taxon>
        <taxon>Fagales</taxon>
        <taxon>Myricaceae</taxon>
        <taxon>Morella</taxon>
    </lineage>
</organism>